<evidence type="ECO:0000313" key="9">
    <source>
        <dbReference type="EMBL" id="OEU22003.1"/>
    </source>
</evidence>
<keyword evidence="4" id="KW-1133">Transmembrane helix</keyword>
<feature type="transmembrane region" description="Helical" evidence="4">
    <location>
        <begin position="1395"/>
        <end position="1417"/>
    </location>
</feature>
<evidence type="ECO:0000256" key="4">
    <source>
        <dbReference type="SAM" id="Phobius"/>
    </source>
</evidence>
<feature type="transmembrane region" description="Helical" evidence="4">
    <location>
        <begin position="1166"/>
        <end position="1187"/>
    </location>
</feature>
<accession>A0A1E7FW08</accession>
<dbReference type="KEGG" id="fcy:FRACYDRAFT_258883"/>
<comment type="similarity">
    <text evidence="2">Belongs to the ATP-dependent AMP-binding enzyme family.</text>
</comment>
<dbReference type="InterPro" id="IPR005645">
    <property type="entry name" value="FSH-like_dom"/>
</dbReference>
<feature type="transmembrane region" description="Helical" evidence="4">
    <location>
        <begin position="1283"/>
        <end position="1304"/>
    </location>
</feature>
<keyword evidence="4" id="KW-0812">Transmembrane</keyword>
<dbReference type="CDD" id="cd00431">
    <property type="entry name" value="cysteine_hydrolases"/>
    <property type="match status" value="1"/>
</dbReference>
<dbReference type="SUPFAM" id="SSF52499">
    <property type="entry name" value="Isochorismatase-like hydrolases"/>
    <property type="match status" value="1"/>
</dbReference>
<dbReference type="Proteomes" id="UP000095751">
    <property type="component" value="Unassembled WGS sequence"/>
</dbReference>
<dbReference type="SUPFAM" id="SSF53474">
    <property type="entry name" value="alpha/beta-Hydrolases"/>
    <property type="match status" value="1"/>
</dbReference>
<organism evidence="9 10">
    <name type="scientific">Fragilariopsis cylindrus CCMP1102</name>
    <dbReference type="NCBI Taxonomy" id="635003"/>
    <lineage>
        <taxon>Eukaryota</taxon>
        <taxon>Sar</taxon>
        <taxon>Stramenopiles</taxon>
        <taxon>Ochrophyta</taxon>
        <taxon>Bacillariophyta</taxon>
        <taxon>Bacillariophyceae</taxon>
        <taxon>Bacillariophycidae</taxon>
        <taxon>Bacillariales</taxon>
        <taxon>Bacillariaceae</taxon>
        <taxon>Fragilariopsis</taxon>
    </lineage>
</organism>
<dbReference type="InterPro" id="IPR036380">
    <property type="entry name" value="Isochorismatase-like_sf"/>
</dbReference>
<dbReference type="PANTHER" id="PTHR43201">
    <property type="entry name" value="ACYL-COA SYNTHETASE"/>
    <property type="match status" value="1"/>
</dbReference>
<dbReference type="Pfam" id="PF00501">
    <property type="entry name" value="AMP-binding"/>
    <property type="match status" value="1"/>
</dbReference>
<dbReference type="EMBL" id="KV784353">
    <property type="protein sequence ID" value="OEU22003.1"/>
    <property type="molecule type" value="Genomic_DNA"/>
</dbReference>
<dbReference type="InterPro" id="IPR042099">
    <property type="entry name" value="ANL_N_sf"/>
</dbReference>
<comment type="similarity">
    <text evidence="1">Belongs to the isochorismatase family.</text>
</comment>
<dbReference type="Gene3D" id="3.30.300.30">
    <property type="match status" value="1"/>
</dbReference>
<keyword evidence="10" id="KW-1185">Reference proteome</keyword>
<feature type="transmembrane region" description="Helical" evidence="4">
    <location>
        <begin position="1199"/>
        <end position="1219"/>
    </location>
</feature>
<name>A0A1E7FW08_9STRA</name>
<evidence type="ECO:0000256" key="1">
    <source>
        <dbReference type="ARBA" id="ARBA00006336"/>
    </source>
</evidence>
<dbReference type="PANTHER" id="PTHR43201:SF5">
    <property type="entry name" value="MEDIUM-CHAIN ACYL-COA LIGASE ACSF2, MITOCHONDRIAL"/>
    <property type="match status" value="1"/>
</dbReference>
<keyword evidence="3" id="KW-0436">Ligase</keyword>
<dbReference type="InterPro" id="IPR029058">
    <property type="entry name" value="AB_hydrolase_fold"/>
</dbReference>
<dbReference type="OrthoDB" id="45151at2759"/>
<feature type="domain" description="AMP-dependent synthetase/ligase" evidence="5">
    <location>
        <begin position="562"/>
        <end position="945"/>
    </location>
</feature>
<dbReference type="Gene3D" id="3.40.50.1820">
    <property type="entry name" value="alpha/beta hydrolase"/>
    <property type="match status" value="1"/>
</dbReference>
<dbReference type="Pfam" id="PF13193">
    <property type="entry name" value="AMP-binding_C"/>
    <property type="match status" value="1"/>
</dbReference>
<feature type="domain" description="Serine hydrolase" evidence="7">
    <location>
        <begin position="404"/>
        <end position="485"/>
    </location>
</feature>
<proteinExistence type="inferred from homology"/>
<dbReference type="Pfam" id="PF00857">
    <property type="entry name" value="Isochorismatase"/>
    <property type="match status" value="1"/>
</dbReference>
<dbReference type="InterPro" id="IPR045851">
    <property type="entry name" value="AMP-bd_C_sf"/>
</dbReference>
<dbReference type="Gene3D" id="3.40.50.850">
    <property type="entry name" value="Isochorismatase-like"/>
    <property type="match status" value="1"/>
</dbReference>
<evidence type="ECO:0000256" key="3">
    <source>
        <dbReference type="ARBA" id="ARBA00022598"/>
    </source>
</evidence>
<evidence type="ECO:0000259" key="6">
    <source>
        <dbReference type="Pfam" id="PF00857"/>
    </source>
</evidence>
<feature type="domain" description="AMP-binding enzyme C-terminal" evidence="8">
    <location>
        <begin position="1012"/>
        <end position="1096"/>
    </location>
</feature>
<dbReference type="InterPro" id="IPR000868">
    <property type="entry name" value="Isochorismatase-like_dom"/>
</dbReference>
<dbReference type="Gene3D" id="3.40.50.12780">
    <property type="entry name" value="N-terminal domain of ligase-like"/>
    <property type="match status" value="1"/>
</dbReference>
<feature type="transmembrane region" description="Helical" evidence="4">
    <location>
        <begin position="1258"/>
        <end position="1277"/>
    </location>
</feature>
<evidence type="ECO:0000259" key="7">
    <source>
        <dbReference type="Pfam" id="PF03959"/>
    </source>
</evidence>
<dbReference type="InterPro" id="IPR025110">
    <property type="entry name" value="AMP-bd_C"/>
</dbReference>
<evidence type="ECO:0000313" key="10">
    <source>
        <dbReference type="Proteomes" id="UP000095751"/>
    </source>
</evidence>
<reference evidence="9 10" key="1">
    <citation type="submission" date="2016-09" db="EMBL/GenBank/DDBJ databases">
        <title>Extensive genetic diversity and differential bi-allelic expression allows diatom success in the polar Southern Ocean.</title>
        <authorList>
            <consortium name="DOE Joint Genome Institute"/>
            <person name="Mock T."/>
            <person name="Otillar R.P."/>
            <person name="Strauss J."/>
            <person name="Dupont C."/>
            <person name="Frickenhaus S."/>
            <person name="Maumus F."/>
            <person name="Mcmullan M."/>
            <person name="Sanges R."/>
            <person name="Schmutz J."/>
            <person name="Toseland A."/>
            <person name="Valas R."/>
            <person name="Veluchamy A."/>
            <person name="Ward B.J."/>
            <person name="Allen A."/>
            <person name="Barry K."/>
            <person name="Falciatore A."/>
            <person name="Ferrante M."/>
            <person name="Fortunato A.E."/>
            <person name="Gloeckner G."/>
            <person name="Gruber A."/>
            <person name="Hipkin R."/>
            <person name="Janech M."/>
            <person name="Kroth P."/>
            <person name="Leese F."/>
            <person name="Lindquist E."/>
            <person name="Lyon B.R."/>
            <person name="Martin J."/>
            <person name="Mayer C."/>
            <person name="Parker M."/>
            <person name="Quesneville H."/>
            <person name="Raymond J."/>
            <person name="Uhlig C."/>
            <person name="Valentin K.U."/>
            <person name="Worden A.Z."/>
            <person name="Armbrust E.V."/>
            <person name="Bowler C."/>
            <person name="Green B."/>
            <person name="Moulton V."/>
            <person name="Van Oosterhout C."/>
            <person name="Grigoriev I."/>
        </authorList>
    </citation>
    <scope>NUCLEOTIDE SEQUENCE [LARGE SCALE GENOMIC DNA]</scope>
    <source>
        <strain evidence="9 10">CCMP1102</strain>
    </source>
</reference>
<feature type="transmembrane region" description="Helical" evidence="4">
    <location>
        <begin position="1128"/>
        <end position="1146"/>
    </location>
</feature>
<sequence>MSDPINGNQNRRTCVILLDLQNEFAKPGGKLHDTVADSIQQNGMLEKVPKLVEIARAKGSLIIHSPVIMKTDARFMENDFDPHAYSSMDGLFVEDTWNAQFIDEIQPLTGDEILRGRNDFCAFQGTELLTILMRNKIDTVVMCGFLSNVCIEETASAALKKIPQLKVVVCSDGCAAKTKEDHDNAMTMSLPVHGCEIMTCSDAGELISIEQQPIKKISRQESSRHRPRILAMHGARSNDDVTKLQLENLGITDDEYDIVYLTGGVEVKEGDPEIADLIRGPYYSWFEDKEGTDLCRSIISGVRDILERTESLGPFDGVYGFSSGAAMAALSACINVDPQLQAAIKLLDTEIGTEGRLGSSLFRSMSMVGRTKSSKKTKTQSVLRTLLSKTVSKSLGSIETGDIVLPPFKFAILACTATPFDGVAELRRLAGLPKTSLPEHNAFSVPSFHIIGIEDQFKIQSEEFASLFANRKVMYIPGGHGIGREQRKDEDLKNELKTFARSLGYPASKVPEANFKPMSEVSNVALLPHAQVALVKLDNAKLPYGKGDGSTIVSMLATWPADRPFLRNSRDEDANNYTSYGDALNFIRGGKGDLRRLGVKHGDVVAYGAPGGGGAVPALAFLSIGAQTAAAPLAPGTTEPDALDALDQFQATHLILFDGVNCPGVEAAFKQYAEAGKGKLHRAKFSDSDKPGIFEFVSDNGLDGKELTNPEKGVCLLLRTSGTTARPKGVPLNQDALVNNGAILAASMQLSDTDVCYSVMPLFHIGGISASILCTLASGGSVCCDGESYDPSRMIDALALSRPQPTWYSSVPTIHNATVSFIKDYSSSDPKYKSYGIDANGIWKTGHSLRMIRSGAAALLGPDGTALAATYGGVPIYPTYSMSEQMPISQPPAGKGDTLTDKPGSVGVPVAASTAIVSRSTLRPVKHGAEGEIAISGPTVLTNYLKNPDADRKSYFDLTLDIGSGIMGDITKGGRYFLTGDVGMIDSDGFLSLKGRAKELIKKGGEQVSPFEVEEPLLEHPWVKLPVCFSVPSNLYGEEVGCALVLSSQVPAGTGQREIVSAMRAWLKEAKLAPVKWPTKWIIVNDEDLPKTKTKKYIRVGLSTVLGLDPVEETSTKLTSKESTKAKIDWACLGGFRFILACYVMFMHIGSTVSWGRMSNLREMPWHVHVFFSLGGYSMASPMNPVIKKKFGYFKARIMAMYPMYAIALIAGLINLLVVCRPSTFDPNFTYNSQPDDLDRGFFCEGTPATPTSYWGSLVLTIITYIFGLAITPTFLVSWWLGYYLWFSSMYYHCLAIFPSAYNLFFNRMRKKTRPLIMVIISLLLLNVAILLAGWFIMKDAPPYEDGDYETSKNWNIGILSFYLFSPFWALYFVIGTATAFLYDAYRPAERHNAWIWGIVADSCTLVMIAFSIAILLQGNRSHGVNEELEFYMRPDEANQLTDTASVNRLWSAIYARMFCPLTTLWVFAISSGRGMVAQWYFAATRPGSFWNWWQYRKDLYWFSPEPCPVEWYEYFLVVGLVVAFSNLCFTLEPLVGKVIDGFVSLGKSGNKDIEEEEEETTKVLKDIIEGMTGIEAESDYSLEECGLASIGVPALVIMLNKNFSKGKRQVTIVAADLVAAETIGDMAVIIDAAKDLAEHQGI</sequence>
<feature type="domain" description="Serine hydrolase" evidence="7">
    <location>
        <begin position="225"/>
        <end position="331"/>
    </location>
</feature>
<keyword evidence="4" id="KW-0472">Membrane</keyword>
<dbReference type="GO" id="GO:0006631">
    <property type="term" value="P:fatty acid metabolic process"/>
    <property type="evidence" value="ECO:0007669"/>
    <property type="project" value="TreeGrafter"/>
</dbReference>
<feature type="domain" description="Isochorismatase-like" evidence="6">
    <location>
        <begin position="13"/>
        <end position="188"/>
    </location>
</feature>
<feature type="transmembrane region" description="Helical" evidence="4">
    <location>
        <begin position="1316"/>
        <end position="1337"/>
    </location>
</feature>
<dbReference type="InParanoid" id="A0A1E7FW08"/>
<gene>
    <name evidence="9" type="ORF">FRACYDRAFT_258883</name>
</gene>
<dbReference type="InterPro" id="IPR000873">
    <property type="entry name" value="AMP-dep_synth/lig_dom"/>
</dbReference>
<dbReference type="SUPFAM" id="SSF56801">
    <property type="entry name" value="Acetyl-CoA synthetase-like"/>
    <property type="match status" value="1"/>
</dbReference>
<protein>
    <submittedName>
        <fullName evidence="9">Acetyl-CoA synthetase-like protein</fullName>
    </submittedName>
</protein>
<evidence type="ECO:0000259" key="5">
    <source>
        <dbReference type="Pfam" id="PF00501"/>
    </source>
</evidence>
<dbReference type="Pfam" id="PF03959">
    <property type="entry name" value="FSH1"/>
    <property type="match status" value="2"/>
</dbReference>
<dbReference type="GO" id="GO:0031956">
    <property type="term" value="F:medium-chain fatty acid-CoA ligase activity"/>
    <property type="evidence" value="ECO:0007669"/>
    <property type="project" value="TreeGrafter"/>
</dbReference>
<evidence type="ECO:0000259" key="8">
    <source>
        <dbReference type="Pfam" id="PF13193"/>
    </source>
</evidence>
<evidence type="ECO:0000256" key="2">
    <source>
        <dbReference type="ARBA" id="ARBA00006432"/>
    </source>
</evidence>
<feature type="transmembrane region" description="Helical" evidence="4">
    <location>
        <begin position="1357"/>
        <end position="1383"/>
    </location>
</feature>